<dbReference type="RefSeq" id="WP_138155270.1">
    <property type="nucleotide sequence ID" value="NZ_JRPC02000024.1"/>
</dbReference>
<dbReference type="AlphaFoldDB" id="A0A4V6I6F7"/>
<name>A0A4V6I6F7_9HELI</name>
<evidence type="ECO:0000313" key="3">
    <source>
        <dbReference type="Proteomes" id="UP000029920"/>
    </source>
</evidence>
<feature type="region of interest" description="Disordered" evidence="1">
    <location>
        <begin position="1"/>
        <end position="64"/>
    </location>
</feature>
<feature type="compositionally biased region" description="Polar residues" evidence="1">
    <location>
        <begin position="31"/>
        <end position="40"/>
    </location>
</feature>
<reference evidence="2 3" key="1">
    <citation type="journal article" date="2014" name="Genome Announc.">
        <title>Draft genome sequences of eight enterohepatic helicobacter species isolated from both laboratory and wild rodents.</title>
        <authorList>
            <person name="Sheh A."/>
            <person name="Shen Z."/>
            <person name="Fox J.G."/>
        </authorList>
    </citation>
    <scope>NUCLEOTIDE SEQUENCE [LARGE SCALE GENOMIC DNA]</scope>
    <source>
        <strain evidence="2 3">MIT-03-7007</strain>
    </source>
</reference>
<organism evidence="2 3">
    <name type="scientific">Helicobacter apodemus</name>
    <dbReference type="NCBI Taxonomy" id="135569"/>
    <lineage>
        <taxon>Bacteria</taxon>
        <taxon>Pseudomonadati</taxon>
        <taxon>Campylobacterota</taxon>
        <taxon>Epsilonproteobacteria</taxon>
        <taxon>Campylobacterales</taxon>
        <taxon>Helicobacteraceae</taxon>
        <taxon>Helicobacter</taxon>
    </lineage>
</organism>
<sequence length="64" mass="7422">MKFKALSPALAQTLLPTFSKKRTQRKKGNSTKRSPTSTISKSERRRRTKHKKAVKKQNIKARKK</sequence>
<evidence type="ECO:0000256" key="1">
    <source>
        <dbReference type="SAM" id="MobiDB-lite"/>
    </source>
</evidence>
<protein>
    <submittedName>
        <fullName evidence="2">Uncharacterized protein</fullName>
    </submittedName>
</protein>
<comment type="caution">
    <text evidence="2">The sequence shown here is derived from an EMBL/GenBank/DDBJ whole genome shotgun (WGS) entry which is preliminary data.</text>
</comment>
<keyword evidence="3" id="KW-1185">Reference proteome</keyword>
<feature type="compositionally biased region" description="Basic residues" evidence="1">
    <location>
        <begin position="43"/>
        <end position="64"/>
    </location>
</feature>
<gene>
    <name evidence="2" type="ORF">LS72_008815</name>
</gene>
<dbReference type="Proteomes" id="UP000029920">
    <property type="component" value="Unassembled WGS sequence"/>
</dbReference>
<dbReference type="EMBL" id="JRPC02000024">
    <property type="protein sequence ID" value="TLE14493.1"/>
    <property type="molecule type" value="Genomic_DNA"/>
</dbReference>
<proteinExistence type="predicted"/>
<accession>A0A4V6I6F7</accession>
<evidence type="ECO:0000313" key="2">
    <source>
        <dbReference type="EMBL" id="TLE14493.1"/>
    </source>
</evidence>
<feature type="compositionally biased region" description="Basic residues" evidence="1">
    <location>
        <begin position="19"/>
        <end position="30"/>
    </location>
</feature>